<keyword evidence="5" id="KW-0732">Signal</keyword>
<dbReference type="Ensembl" id="ENSDCDT00010031606.1">
    <property type="protein sequence ID" value="ENSDCDP00010025508.1"/>
    <property type="gene ID" value="ENSDCDG00010016231.1"/>
</dbReference>
<keyword evidence="7" id="KW-0325">Glycoprotein</keyword>
<keyword evidence="6" id="KW-0472">Membrane</keyword>
<evidence type="ECO:0000256" key="3">
    <source>
        <dbReference type="ARBA" id="ARBA00022475"/>
    </source>
</evidence>
<sequence length="156" mass="16747">YAGSQKSSVHTQDCETPNQCQNSSFNFGTSKIVLTTKCCTTDLCNSGSFTGEKSTSLNDTQNGRKCFSCSATDCNSTVNCVGNEDRCIKAIVDSGGLKKMMKGCVTKNSCLGDFLTNMGYADVRCCKGNLCNGASAFTSTPLHILFNLKKILFFCN</sequence>
<name>A0AAY4BXC8_9TELE</name>
<dbReference type="GO" id="GO:0005576">
    <property type="term" value="C:extracellular region"/>
    <property type="evidence" value="ECO:0007669"/>
    <property type="project" value="UniProtKB-SubCell"/>
</dbReference>
<proteinExistence type="predicted"/>
<dbReference type="SUPFAM" id="SSF57302">
    <property type="entry name" value="Snake toxin-like"/>
    <property type="match status" value="2"/>
</dbReference>
<dbReference type="PANTHER" id="PTHR20914:SF9">
    <property type="entry name" value="COILED, ISOFORM A"/>
    <property type="match status" value="1"/>
</dbReference>
<evidence type="ECO:0000256" key="6">
    <source>
        <dbReference type="ARBA" id="ARBA00023136"/>
    </source>
</evidence>
<dbReference type="Pfam" id="PF00087">
    <property type="entry name" value="Toxin_TOLIP"/>
    <property type="match status" value="1"/>
</dbReference>
<comment type="subcellular location">
    <subcellularLocation>
        <location evidence="1">Cell membrane</location>
    </subcellularLocation>
    <subcellularLocation>
        <location evidence="2">Secreted</location>
    </subcellularLocation>
</comment>
<protein>
    <recommendedName>
        <fullName evidence="8">UPAR/Ly6 domain-containing protein</fullName>
    </recommendedName>
</protein>
<organism evidence="9 10">
    <name type="scientific">Denticeps clupeoides</name>
    <name type="common">denticle herring</name>
    <dbReference type="NCBI Taxonomy" id="299321"/>
    <lineage>
        <taxon>Eukaryota</taxon>
        <taxon>Metazoa</taxon>
        <taxon>Chordata</taxon>
        <taxon>Craniata</taxon>
        <taxon>Vertebrata</taxon>
        <taxon>Euteleostomi</taxon>
        <taxon>Actinopterygii</taxon>
        <taxon>Neopterygii</taxon>
        <taxon>Teleostei</taxon>
        <taxon>Clupei</taxon>
        <taxon>Clupeiformes</taxon>
        <taxon>Denticipitoidei</taxon>
        <taxon>Denticipitidae</taxon>
        <taxon>Denticeps</taxon>
    </lineage>
</organism>
<evidence type="ECO:0000259" key="8">
    <source>
        <dbReference type="SMART" id="SM00134"/>
    </source>
</evidence>
<dbReference type="Pfam" id="PF00021">
    <property type="entry name" value="UPAR_LY6"/>
    <property type="match status" value="1"/>
</dbReference>
<dbReference type="Proteomes" id="UP000694580">
    <property type="component" value="Chromosome 5"/>
</dbReference>
<evidence type="ECO:0000313" key="9">
    <source>
        <dbReference type="Ensembl" id="ENSDCDP00010025508.1"/>
    </source>
</evidence>
<dbReference type="GeneTree" id="ENSGT01110000267394"/>
<evidence type="ECO:0000256" key="1">
    <source>
        <dbReference type="ARBA" id="ARBA00004236"/>
    </source>
</evidence>
<evidence type="ECO:0000256" key="5">
    <source>
        <dbReference type="ARBA" id="ARBA00022729"/>
    </source>
</evidence>
<evidence type="ECO:0000256" key="7">
    <source>
        <dbReference type="ARBA" id="ARBA00023180"/>
    </source>
</evidence>
<evidence type="ECO:0000313" key="10">
    <source>
        <dbReference type="Proteomes" id="UP000694580"/>
    </source>
</evidence>
<accession>A0AAY4BXC8</accession>
<dbReference type="InterPro" id="IPR045860">
    <property type="entry name" value="Snake_toxin-like_sf"/>
</dbReference>
<dbReference type="AlphaFoldDB" id="A0AAY4BXC8"/>
<keyword evidence="3" id="KW-1003">Cell membrane</keyword>
<dbReference type="InterPro" id="IPR016054">
    <property type="entry name" value="LY6_UPA_recep-like"/>
</dbReference>
<feature type="domain" description="UPAR/Ly6" evidence="8">
    <location>
        <begin position="64"/>
        <end position="140"/>
    </location>
</feature>
<evidence type="ECO:0000256" key="4">
    <source>
        <dbReference type="ARBA" id="ARBA00022525"/>
    </source>
</evidence>
<evidence type="ECO:0000256" key="2">
    <source>
        <dbReference type="ARBA" id="ARBA00004613"/>
    </source>
</evidence>
<reference evidence="9" key="3">
    <citation type="submission" date="2025-09" db="UniProtKB">
        <authorList>
            <consortium name="Ensembl"/>
        </authorList>
    </citation>
    <scope>IDENTIFICATION</scope>
</reference>
<dbReference type="Gene3D" id="2.10.60.10">
    <property type="entry name" value="CD59"/>
    <property type="match status" value="2"/>
</dbReference>
<keyword evidence="4" id="KW-0964">Secreted</keyword>
<dbReference type="PANTHER" id="PTHR20914">
    <property type="entry name" value="LY6/PLAUR DOMAIN-CONTAINING PROTEIN 8"/>
    <property type="match status" value="1"/>
</dbReference>
<dbReference type="InterPro" id="IPR050918">
    <property type="entry name" value="CNF-like_PLA2_Inhibitor"/>
</dbReference>
<dbReference type="InterPro" id="IPR035076">
    <property type="entry name" value="Toxin/TOLIP"/>
</dbReference>
<reference evidence="9" key="2">
    <citation type="submission" date="2025-08" db="UniProtKB">
        <authorList>
            <consortium name="Ensembl"/>
        </authorList>
    </citation>
    <scope>IDENTIFICATION</scope>
</reference>
<reference evidence="9 10" key="1">
    <citation type="submission" date="2020-06" db="EMBL/GenBank/DDBJ databases">
        <authorList>
            <consortium name="Wellcome Sanger Institute Data Sharing"/>
        </authorList>
    </citation>
    <scope>NUCLEOTIDE SEQUENCE [LARGE SCALE GENOMIC DNA]</scope>
</reference>
<dbReference type="SMART" id="SM00134">
    <property type="entry name" value="LU"/>
    <property type="match status" value="1"/>
</dbReference>
<dbReference type="GO" id="GO:0005886">
    <property type="term" value="C:plasma membrane"/>
    <property type="evidence" value="ECO:0007669"/>
    <property type="project" value="UniProtKB-SubCell"/>
</dbReference>
<keyword evidence="10" id="KW-1185">Reference proteome</keyword>